<comment type="caution">
    <text evidence="2">The sequence shown here is derived from an EMBL/GenBank/DDBJ whole genome shotgun (WGS) entry which is preliminary data.</text>
</comment>
<evidence type="ECO:0000256" key="1">
    <source>
        <dbReference type="SAM" id="MobiDB-lite"/>
    </source>
</evidence>
<evidence type="ECO:0000313" key="2">
    <source>
        <dbReference type="EMBL" id="GGO49165.1"/>
    </source>
</evidence>
<protein>
    <submittedName>
        <fullName evidence="2">Uncharacterized protein</fullName>
    </submittedName>
</protein>
<proteinExistence type="predicted"/>
<name>A0ABQ2MBJ1_9ACTN</name>
<organism evidence="2 3">
    <name type="scientific">Streptomyces daqingensis</name>
    <dbReference type="NCBI Taxonomy" id="1472640"/>
    <lineage>
        <taxon>Bacteria</taxon>
        <taxon>Bacillati</taxon>
        <taxon>Actinomycetota</taxon>
        <taxon>Actinomycetes</taxon>
        <taxon>Kitasatosporales</taxon>
        <taxon>Streptomycetaceae</taxon>
        <taxon>Streptomyces</taxon>
    </lineage>
</organism>
<accession>A0ABQ2MBJ1</accession>
<keyword evidence="3" id="KW-1185">Reference proteome</keyword>
<feature type="region of interest" description="Disordered" evidence="1">
    <location>
        <begin position="126"/>
        <end position="147"/>
    </location>
</feature>
<evidence type="ECO:0000313" key="3">
    <source>
        <dbReference type="Proteomes" id="UP000631535"/>
    </source>
</evidence>
<reference evidence="3" key="1">
    <citation type="journal article" date="2019" name="Int. J. Syst. Evol. Microbiol.">
        <title>The Global Catalogue of Microorganisms (GCM) 10K type strain sequencing project: providing services to taxonomists for standard genome sequencing and annotation.</title>
        <authorList>
            <consortium name="The Broad Institute Genomics Platform"/>
            <consortium name="The Broad Institute Genome Sequencing Center for Infectious Disease"/>
            <person name="Wu L."/>
            <person name="Ma J."/>
        </authorList>
    </citation>
    <scope>NUCLEOTIDE SEQUENCE [LARGE SCALE GENOMIC DNA]</scope>
    <source>
        <strain evidence="3">CGMCC 4.7178</strain>
    </source>
</reference>
<dbReference type="RefSeq" id="WP_189037243.1">
    <property type="nucleotide sequence ID" value="NZ_BMMP01000007.1"/>
</dbReference>
<dbReference type="EMBL" id="BMMP01000007">
    <property type="protein sequence ID" value="GGO49165.1"/>
    <property type="molecule type" value="Genomic_DNA"/>
</dbReference>
<sequence length="147" mass="15719">MPRDPKKPRRLSVGGRSYLWTLRHSHRVLDDGRRVDCRQTLRLYPQPAGAGGPLRIVFAGGPGRAVPGGSPMGSGDVGCDRDGFLNLHEPGAVRALLDAATERGWQPEEGRATEFDGWPLLEDVAAARSGNARPPAEAGNDGEATRS</sequence>
<gene>
    <name evidence="2" type="ORF">GCM10012287_25870</name>
</gene>
<dbReference type="Proteomes" id="UP000631535">
    <property type="component" value="Unassembled WGS sequence"/>
</dbReference>